<dbReference type="EMBL" id="RHFN01000013">
    <property type="protein sequence ID" value="ROU13312.1"/>
    <property type="molecule type" value="Genomic_DNA"/>
</dbReference>
<dbReference type="InterPro" id="IPR036388">
    <property type="entry name" value="WH-like_DNA-bd_sf"/>
</dbReference>
<dbReference type="Pfam" id="PF07702">
    <property type="entry name" value="UTRA"/>
    <property type="match status" value="1"/>
</dbReference>
<dbReference type="SMART" id="SM00866">
    <property type="entry name" value="UTRA"/>
    <property type="match status" value="1"/>
</dbReference>
<dbReference type="SMART" id="SM00345">
    <property type="entry name" value="HTH_GNTR"/>
    <property type="match status" value="1"/>
</dbReference>
<dbReference type="GO" id="GO:0003677">
    <property type="term" value="F:DNA binding"/>
    <property type="evidence" value="ECO:0007669"/>
    <property type="project" value="UniProtKB-KW"/>
</dbReference>
<dbReference type="Gene3D" id="3.40.1410.10">
    <property type="entry name" value="Chorismate lyase-like"/>
    <property type="match status" value="1"/>
</dbReference>
<name>A0A3N2S0N1_9ENTR</name>
<dbReference type="InterPro" id="IPR011663">
    <property type="entry name" value="UTRA"/>
</dbReference>
<evidence type="ECO:0000256" key="2">
    <source>
        <dbReference type="ARBA" id="ARBA00023125"/>
    </source>
</evidence>
<sequence>MTARYIEIKNSIKDAILEKKYAIGDKIPSERELAIQYNVTRVTLQKAMHVLEQEGFIERVHGKGMFVSRVLQDNVFMLNNGSSSSILGFSREFQQQAQVTSRLIEMHTIPSPAVVAQQLGLSSRQPVHFIRRVRMINDEPALVEDSWIDCAIIDVIEHSVLEKGSLYEYIEIKTGKKIKFYSSVIEADIFDETLAALLDIPTGKPMLKVTGVTKLEDGTPFNYSCSYNRADKFKVKNSWVGK</sequence>
<proteinExistence type="predicted"/>
<evidence type="ECO:0000256" key="1">
    <source>
        <dbReference type="ARBA" id="ARBA00023015"/>
    </source>
</evidence>
<comment type="caution">
    <text evidence="5">The sequence shown here is derived from an EMBL/GenBank/DDBJ whole genome shotgun (WGS) entry which is preliminary data.</text>
</comment>
<gene>
    <name evidence="5" type="ORF">EB837_13730</name>
</gene>
<dbReference type="Gene3D" id="1.10.10.10">
    <property type="entry name" value="Winged helix-like DNA-binding domain superfamily/Winged helix DNA-binding domain"/>
    <property type="match status" value="1"/>
</dbReference>
<evidence type="ECO:0000256" key="3">
    <source>
        <dbReference type="ARBA" id="ARBA00023163"/>
    </source>
</evidence>
<dbReference type="PANTHER" id="PTHR44846">
    <property type="entry name" value="MANNOSYL-D-GLYCERATE TRANSPORT/METABOLISM SYSTEM REPRESSOR MNGR-RELATED"/>
    <property type="match status" value="1"/>
</dbReference>
<dbReference type="PRINTS" id="PR00035">
    <property type="entry name" value="HTHGNTR"/>
</dbReference>
<dbReference type="InterPro" id="IPR028978">
    <property type="entry name" value="Chorismate_lyase_/UTRA_dom_sf"/>
</dbReference>
<evidence type="ECO:0000259" key="4">
    <source>
        <dbReference type="PROSITE" id="PS50949"/>
    </source>
</evidence>
<dbReference type="SUPFAM" id="SSF46785">
    <property type="entry name" value="Winged helix' DNA-binding domain"/>
    <property type="match status" value="1"/>
</dbReference>
<organism evidence="5 6">
    <name type="scientific">Kluyvera ascorbata</name>
    <dbReference type="NCBI Taxonomy" id="51288"/>
    <lineage>
        <taxon>Bacteria</taxon>
        <taxon>Pseudomonadati</taxon>
        <taxon>Pseudomonadota</taxon>
        <taxon>Gammaproteobacteria</taxon>
        <taxon>Enterobacterales</taxon>
        <taxon>Enterobacteriaceae</taxon>
        <taxon>Kluyvera</taxon>
    </lineage>
</organism>
<dbReference type="AlphaFoldDB" id="A0A3N2S0N1"/>
<reference evidence="5 6" key="1">
    <citation type="submission" date="2018-10" db="EMBL/GenBank/DDBJ databases">
        <title>Horizontal transference of carbapenem resistance between Klebsiella pneumoniae and Kluyvera ascorbata during abdominal infection: a case report.</title>
        <authorList>
            <person name="Raro O.H.F."/>
            <person name="Lima-Morales D."/>
            <person name="Barth A.L."/>
            <person name="Paim T.G.S."/>
            <person name="Mott M.P."/>
            <person name="Riche C.V.W."/>
            <person name="Teixeira U.F."/>
            <person name="Waechter F."/>
            <person name="Dias C.A.G."/>
        </authorList>
    </citation>
    <scope>NUCLEOTIDE SEQUENCE [LARGE SCALE GENOMIC DNA]</scope>
    <source>
        <strain evidence="5 6">OT2</strain>
    </source>
</reference>
<keyword evidence="1" id="KW-0805">Transcription regulation</keyword>
<evidence type="ECO:0000313" key="6">
    <source>
        <dbReference type="Proteomes" id="UP000268051"/>
    </source>
</evidence>
<dbReference type="PANTHER" id="PTHR44846:SF17">
    <property type="entry name" value="GNTR-FAMILY TRANSCRIPTIONAL REGULATOR"/>
    <property type="match status" value="1"/>
</dbReference>
<dbReference type="GO" id="GO:0003700">
    <property type="term" value="F:DNA-binding transcription factor activity"/>
    <property type="evidence" value="ECO:0007669"/>
    <property type="project" value="InterPro"/>
</dbReference>
<dbReference type="SUPFAM" id="SSF64288">
    <property type="entry name" value="Chorismate lyase-like"/>
    <property type="match status" value="1"/>
</dbReference>
<dbReference type="InterPro" id="IPR036390">
    <property type="entry name" value="WH_DNA-bd_sf"/>
</dbReference>
<keyword evidence="3" id="KW-0804">Transcription</keyword>
<dbReference type="GO" id="GO:0045892">
    <property type="term" value="P:negative regulation of DNA-templated transcription"/>
    <property type="evidence" value="ECO:0007669"/>
    <property type="project" value="TreeGrafter"/>
</dbReference>
<evidence type="ECO:0000313" key="5">
    <source>
        <dbReference type="EMBL" id="ROU13312.1"/>
    </source>
</evidence>
<dbReference type="InterPro" id="IPR050679">
    <property type="entry name" value="Bact_HTH_transcr_reg"/>
</dbReference>
<dbReference type="Proteomes" id="UP000268051">
    <property type="component" value="Unassembled WGS sequence"/>
</dbReference>
<keyword evidence="2" id="KW-0238">DNA-binding</keyword>
<dbReference type="OrthoDB" id="6504920at2"/>
<dbReference type="PROSITE" id="PS50949">
    <property type="entry name" value="HTH_GNTR"/>
    <property type="match status" value="1"/>
</dbReference>
<dbReference type="CDD" id="cd07377">
    <property type="entry name" value="WHTH_GntR"/>
    <property type="match status" value="1"/>
</dbReference>
<accession>A0A3N2S0N1</accession>
<dbReference type="RefSeq" id="WP_123651605.1">
    <property type="nucleotide sequence ID" value="NZ_RHFN01000013.1"/>
</dbReference>
<dbReference type="Pfam" id="PF00392">
    <property type="entry name" value="GntR"/>
    <property type="match status" value="1"/>
</dbReference>
<dbReference type="InterPro" id="IPR000524">
    <property type="entry name" value="Tscrpt_reg_HTH_GntR"/>
</dbReference>
<feature type="domain" description="HTH gntR-type" evidence="4">
    <location>
        <begin position="2"/>
        <end position="70"/>
    </location>
</feature>
<protein>
    <submittedName>
        <fullName evidence="5">GntR family transcriptional regulator</fullName>
    </submittedName>
</protein>